<evidence type="ECO:0000313" key="2">
    <source>
        <dbReference type="EMBL" id="RKN83273.1"/>
    </source>
</evidence>
<sequence length="148" mass="16312">MYNNQLKIKTMFTKTNLISTIVAAVWSFMGGFLFWGILAEDFMNNHLGTATGMGKEMPDFGLLAFGCLVQAFAFSSIFRSWGSDSYTPMDGLKYGIWAGILVGFGHGLINHATTNFLDMTGSVVNGFIYIVFYAVMGLLVGLIYKKVK</sequence>
<accession>A0A3B0CBL0</accession>
<keyword evidence="1" id="KW-0472">Membrane</keyword>
<reference evidence="2 3" key="1">
    <citation type="submission" date="2018-10" db="EMBL/GenBank/DDBJ databases">
        <title>Ulvibacterium marinum gen. nov., sp. nov., a novel marine bacterium of the family Flavobacteriaceae, isolated from a culture of the green alga Ulva prolifera.</title>
        <authorList>
            <person name="Zhang Z."/>
        </authorList>
    </citation>
    <scope>NUCLEOTIDE SEQUENCE [LARGE SCALE GENOMIC DNA]</scope>
    <source>
        <strain evidence="2 3">CCMM003</strain>
    </source>
</reference>
<keyword evidence="3" id="KW-1185">Reference proteome</keyword>
<organism evidence="2 3">
    <name type="scientific">Ulvibacterium marinum</name>
    <dbReference type="NCBI Taxonomy" id="2419782"/>
    <lineage>
        <taxon>Bacteria</taxon>
        <taxon>Pseudomonadati</taxon>
        <taxon>Bacteroidota</taxon>
        <taxon>Flavobacteriia</taxon>
        <taxon>Flavobacteriales</taxon>
        <taxon>Flavobacteriaceae</taxon>
        <taxon>Ulvibacterium</taxon>
    </lineage>
</organism>
<feature type="transmembrane region" description="Helical" evidence="1">
    <location>
        <begin position="21"/>
        <end position="40"/>
    </location>
</feature>
<evidence type="ECO:0000256" key="1">
    <source>
        <dbReference type="SAM" id="Phobius"/>
    </source>
</evidence>
<comment type="caution">
    <text evidence="2">The sequence shown here is derived from an EMBL/GenBank/DDBJ whole genome shotgun (WGS) entry which is preliminary data.</text>
</comment>
<dbReference type="Proteomes" id="UP000276603">
    <property type="component" value="Unassembled WGS sequence"/>
</dbReference>
<dbReference type="EMBL" id="RBCJ01000001">
    <property type="protein sequence ID" value="RKN83273.1"/>
    <property type="molecule type" value="Genomic_DNA"/>
</dbReference>
<feature type="transmembrane region" description="Helical" evidence="1">
    <location>
        <begin position="126"/>
        <end position="144"/>
    </location>
</feature>
<keyword evidence="1" id="KW-1133">Transmembrane helix</keyword>
<proteinExistence type="predicted"/>
<name>A0A3B0CBL0_9FLAO</name>
<keyword evidence="1" id="KW-0812">Transmembrane</keyword>
<evidence type="ECO:0000313" key="3">
    <source>
        <dbReference type="Proteomes" id="UP000276603"/>
    </source>
</evidence>
<evidence type="ECO:0008006" key="4">
    <source>
        <dbReference type="Google" id="ProtNLM"/>
    </source>
</evidence>
<feature type="transmembrane region" description="Helical" evidence="1">
    <location>
        <begin position="60"/>
        <end position="82"/>
    </location>
</feature>
<protein>
    <recommendedName>
        <fullName evidence="4">DUF1761 domain-containing protein</fullName>
    </recommendedName>
</protein>
<dbReference type="AlphaFoldDB" id="A0A3B0CBL0"/>
<gene>
    <name evidence="2" type="ORF">D7Z94_05440</name>
</gene>
<feature type="transmembrane region" description="Helical" evidence="1">
    <location>
        <begin position="94"/>
        <end position="114"/>
    </location>
</feature>